<evidence type="ECO:0000259" key="3">
    <source>
        <dbReference type="Pfam" id="PF01091"/>
    </source>
</evidence>
<dbReference type="InterPro" id="IPR038130">
    <property type="entry name" value="PTN/MK_C_dom_sf"/>
</dbReference>
<reference evidence="5" key="1">
    <citation type="submission" date="2025-08" db="UniProtKB">
        <authorList>
            <consortium name="RefSeq"/>
        </authorList>
    </citation>
    <scope>IDENTIFICATION</scope>
</reference>
<keyword evidence="4" id="KW-1185">Reference proteome</keyword>
<name>A0AAJ6QNK7_9ACAR</name>
<organism evidence="4 5">
    <name type="scientific">Galendromus occidentalis</name>
    <name type="common">western predatory mite</name>
    <dbReference type="NCBI Taxonomy" id="34638"/>
    <lineage>
        <taxon>Eukaryota</taxon>
        <taxon>Metazoa</taxon>
        <taxon>Ecdysozoa</taxon>
        <taxon>Arthropoda</taxon>
        <taxon>Chelicerata</taxon>
        <taxon>Arachnida</taxon>
        <taxon>Acari</taxon>
        <taxon>Parasitiformes</taxon>
        <taxon>Mesostigmata</taxon>
        <taxon>Gamasina</taxon>
        <taxon>Phytoseioidea</taxon>
        <taxon>Phytoseiidae</taxon>
        <taxon>Typhlodrominae</taxon>
        <taxon>Galendromus</taxon>
    </lineage>
</organism>
<evidence type="ECO:0000256" key="2">
    <source>
        <dbReference type="SAM" id="SignalP"/>
    </source>
</evidence>
<feature type="domain" description="Pleiotrophin/Midkine C-terminal" evidence="3">
    <location>
        <begin position="92"/>
        <end position="144"/>
    </location>
</feature>
<dbReference type="RefSeq" id="XP_003738537.1">
    <property type="nucleotide sequence ID" value="XM_003738489.2"/>
</dbReference>
<feature type="domain" description="Pleiotrophin/Midkine C-terminal" evidence="3">
    <location>
        <begin position="205"/>
        <end position="259"/>
    </location>
</feature>
<keyword evidence="2" id="KW-0732">Signal</keyword>
<feature type="chain" id="PRO_5042607750" evidence="2">
    <location>
        <begin position="21"/>
        <end position="273"/>
    </location>
</feature>
<feature type="compositionally biased region" description="Basic and acidic residues" evidence="1">
    <location>
        <begin position="252"/>
        <end position="262"/>
    </location>
</feature>
<dbReference type="SUPFAM" id="SSF57288">
    <property type="entry name" value="Midkine"/>
    <property type="match status" value="1"/>
</dbReference>
<evidence type="ECO:0000313" key="4">
    <source>
        <dbReference type="Proteomes" id="UP000694867"/>
    </source>
</evidence>
<dbReference type="GO" id="GO:0048332">
    <property type="term" value="P:mesoderm morphogenesis"/>
    <property type="evidence" value="ECO:0007669"/>
    <property type="project" value="TreeGrafter"/>
</dbReference>
<dbReference type="GO" id="GO:0005576">
    <property type="term" value="C:extracellular region"/>
    <property type="evidence" value="ECO:0007669"/>
    <property type="project" value="TreeGrafter"/>
</dbReference>
<feature type="region of interest" description="Disordered" evidence="1">
    <location>
        <begin position="252"/>
        <end position="273"/>
    </location>
</feature>
<protein>
    <submittedName>
        <fullName evidence="5">Uncharacterized protein LOC100903014</fullName>
    </submittedName>
</protein>
<dbReference type="PANTHER" id="PTHR21050">
    <property type="entry name" value="MIDKINE AND PLEIOTROPHIN 1, ISOFORM A-RELATED"/>
    <property type="match status" value="1"/>
</dbReference>
<dbReference type="KEGG" id="goe:100903014"/>
<sequence>MPSFSPTLVVLAVLVALGNPERLHYGNPVLRKSSHLLDSSILIHHPHQHQRQPASSNGEDQFHLKRLERVRYGKAFRPQALPLVAEAPHSDECKYKKEPWQDCDPITKSQTRRLVLKKGNPACEPTKEMTRSCKVKGSAQASAKKVAVCRYKKGTWSDCDNHTGLKTRTDSLKFNRHAQPEQTRVIRESCEPTRVMTRKCKATKLGCKYNRAASWSECDPRTNLRTKVLKLDKALRNANDCEPERRITRNCRLGDKSGRKSSSDVQDEDEEQK</sequence>
<dbReference type="GO" id="GO:0008201">
    <property type="term" value="F:heparin binding"/>
    <property type="evidence" value="ECO:0007669"/>
    <property type="project" value="TreeGrafter"/>
</dbReference>
<dbReference type="InterPro" id="IPR020090">
    <property type="entry name" value="PTN/MK_C_dom"/>
</dbReference>
<dbReference type="Proteomes" id="UP000694867">
    <property type="component" value="Unplaced"/>
</dbReference>
<accession>A0AAJ6QNK7</accession>
<dbReference type="Pfam" id="PF01091">
    <property type="entry name" value="PTN_MK_C"/>
    <property type="match status" value="3"/>
</dbReference>
<proteinExistence type="predicted"/>
<dbReference type="PANTHER" id="PTHR21050:SF1">
    <property type="entry name" value="MIDKINE AND PLEIOTROPHIN 1, ISOFORM A-RELATED"/>
    <property type="match status" value="1"/>
</dbReference>
<gene>
    <name evidence="5" type="primary">LOC100903014</name>
</gene>
<dbReference type="InterPro" id="IPR020091">
    <property type="entry name" value="PTN/MK_diS_sf"/>
</dbReference>
<dbReference type="AlphaFoldDB" id="A0AAJ6QNK7"/>
<feature type="signal peptide" evidence="2">
    <location>
        <begin position="1"/>
        <end position="20"/>
    </location>
</feature>
<evidence type="ECO:0000256" key="1">
    <source>
        <dbReference type="SAM" id="MobiDB-lite"/>
    </source>
</evidence>
<dbReference type="Gene3D" id="2.30.90.10">
    <property type="entry name" value="Heparin-binding Growth Factor, Midkine, Chain A- C-terminal Domain"/>
    <property type="match status" value="3"/>
</dbReference>
<feature type="domain" description="Pleiotrophin/Midkine C-terminal" evidence="3">
    <location>
        <begin position="148"/>
        <end position="202"/>
    </location>
</feature>
<dbReference type="GO" id="GO:0008083">
    <property type="term" value="F:growth factor activity"/>
    <property type="evidence" value="ECO:0007669"/>
    <property type="project" value="InterPro"/>
</dbReference>
<evidence type="ECO:0000313" key="5">
    <source>
        <dbReference type="RefSeq" id="XP_003738537.1"/>
    </source>
</evidence>
<dbReference type="GeneID" id="100903014"/>